<keyword evidence="2" id="KW-1185">Reference proteome</keyword>
<organism evidence="1 2">
    <name type="scientific">Sphingomonas naasensis</name>
    <dbReference type="NCBI Taxonomy" id="1344951"/>
    <lineage>
        <taxon>Bacteria</taxon>
        <taxon>Pseudomonadati</taxon>
        <taxon>Pseudomonadota</taxon>
        <taxon>Alphaproteobacteria</taxon>
        <taxon>Sphingomonadales</taxon>
        <taxon>Sphingomonadaceae</taxon>
        <taxon>Sphingomonas</taxon>
    </lineage>
</organism>
<gene>
    <name evidence="1" type="ORF">E5A74_20370</name>
</gene>
<dbReference type="AlphaFoldDB" id="A0A4S1W7Z6"/>
<evidence type="ECO:0000313" key="1">
    <source>
        <dbReference type="EMBL" id="TGX37300.1"/>
    </source>
</evidence>
<evidence type="ECO:0000313" key="2">
    <source>
        <dbReference type="Proteomes" id="UP000309848"/>
    </source>
</evidence>
<sequence>MASAARDYGSYLFDAAQRHVAAMGRGFGDGADAALREMTARAGAFFSEEEAQGRPVDIAAAEADLIALLDHAAMLARDIPGYPDGLLGEQSLFPALSWFCPRHPFC</sequence>
<comment type="caution">
    <text evidence="1">The sequence shown here is derived from an EMBL/GenBank/DDBJ whole genome shotgun (WGS) entry which is preliminary data.</text>
</comment>
<name>A0A4S1W7Z6_9SPHN</name>
<proteinExistence type="predicted"/>
<protein>
    <submittedName>
        <fullName evidence="1">Uncharacterized protein</fullName>
    </submittedName>
</protein>
<dbReference type="EMBL" id="SRXU01000013">
    <property type="protein sequence ID" value="TGX37300.1"/>
    <property type="molecule type" value="Genomic_DNA"/>
</dbReference>
<reference evidence="1 2" key="1">
    <citation type="submission" date="2019-04" db="EMBL/GenBank/DDBJ databases">
        <title>Sphingomonas psychrotolerans sp. nov., isolated from soil in the Tianshan Mountains, Xinjiang, China.</title>
        <authorList>
            <person name="Luo Y."/>
            <person name="Sheng H."/>
        </authorList>
    </citation>
    <scope>NUCLEOTIDE SEQUENCE [LARGE SCALE GENOMIC DNA]</scope>
    <source>
        <strain evidence="1 2">KIS18-15</strain>
    </source>
</reference>
<dbReference type="Proteomes" id="UP000309848">
    <property type="component" value="Unassembled WGS sequence"/>
</dbReference>
<accession>A0A4S1W7Z6</accession>
<dbReference type="RefSeq" id="WP_135987466.1">
    <property type="nucleotide sequence ID" value="NZ_JAASQM010000001.1"/>
</dbReference>